<dbReference type="InterPro" id="IPR018856">
    <property type="entry name" value="Stn1_N"/>
</dbReference>
<organism evidence="5 6">
    <name type="scientific">Ceratocystis pirilliformis</name>
    <dbReference type="NCBI Taxonomy" id="259994"/>
    <lineage>
        <taxon>Eukaryota</taxon>
        <taxon>Fungi</taxon>
        <taxon>Dikarya</taxon>
        <taxon>Ascomycota</taxon>
        <taxon>Pezizomycotina</taxon>
        <taxon>Sordariomycetes</taxon>
        <taxon>Hypocreomycetidae</taxon>
        <taxon>Microascales</taxon>
        <taxon>Ceratocystidaceae</taxon>
        <taxon>Ceratocystis</taxon>
    </lineage>
</organism>
<evidence type="ECO:0000313" key="6">
    <source>
        <dbReference type="Proteomes" id="UP001583280"/>
    </source>
</evidence>
<feature type="domain" description="CST complex subunit Stn1 N-terminal" evidence="4">
    <location>
        <begin position="67"/>
        <end position="223"/>
    </location>
</feature>
<name>A0ABR3ZBY3_9PEZI</name>
<evidence type="ECO:0000259" key="4">
    <source>
        <dbReference type="Pfam" id="PF10451"/>
    </source>
</evidence>
<comment type="subcellular location">
    <subcellularLocation>
        <location evidence="1">Chromosome</location>
        <location evidence="1">Telomere</location>
    </subcellularLocation>
</comment>
<evidence type="ECO:0000256" key="2">
    <source>
        <dbReference type="ARBA" id="ARBA00022454"/>
    </source>
</evidence>
<dbReference type="Pfam" id="PF10451">
    <property type="entry name" value="Stn1"/>
    <property type="match status" value="1"/>
</dbReference>
<comment type="caution">
    <text evidence="5">The sequence shown here is derived from an EMBL/GenBank/DDBJ whole genome shotgun (WGS) entry which is preliminary data.</text>
</comment>
<dbReference type="InterPro" id="IPR012340">
    <property type="entry name" value="NA-bd_OB-fold"/>
</dbReference>
<gene>
    <name evidence="5" type="ORF">Cpir12675_002192</name>
</gene>
<dbReference type="EMBL" id="JAWDJO010000040">
    <property type="protein sequence ID" value="KAL1897767.1"/>
    <property type="molecule type" value="Genomic_DNA"/>
</dbReference>
<protein>
    <recommendedName>
        <fullName evidence="4">CST complex subunit Stn1 N-terminal domain-containing protein</fullName>
    </recommendedName>
</protein>
<evidence type="ECO:0000313" key="5">
    <source>
        <dbReference type="EMBL" id="KAL1897767.1"/>
    </source>
</evidence>
<dbReference type="Proteomes" id="UP001583280">
    <property type="component" value="Unassembled WGS sequence"/>
</dbReference>
<dbReference type="SUPFAM" id="SSF50249">
    <property type="entry name" value="Nucleic acid-binding proteins"/>
    <property type="match status" value="1"/>
</dbReference>
<accession>A0ABR3ZBY3</accession>
<keyword evidence="3" id="KW-0779">Telomere</keyword>
<evidence type="ECO:0000256" key="3">
    <source>
        <dbReference type="ARBA" id="ARBA00022895"/>
    </source>
</evidence>
<proteinExistence type="predicted"/>
<reference evidence="5 6" key="1">
    <citation type="journal article" date="2024" name="IMA Fungus">
        <title>IMA Genome - F19 : A genome assembly and annotation guide to empower mycologists, including annotated draft genome sequences of Ceratocystis pirilliformis, Diaporthe australafricana, Fusarium ophioides, Paecilomyces lecythidis, and Sporothrix stenoceras.</title>
        <authorList>
            <person name="Aylward J."/>
            <person name="Wilson A.M."/>
            <person name="Visagie C.M."/>
            <person name="Spraker J."/>
            <person name="Barnes I."/>
            <person name="Buitendag C."/>
            <person name="Ceriani C."/>
            <person name="Del Mar Angel L."/>
            <person name="du Plessis D."/>
            <person name="Fuchs T."/>
            <person name="Gasser K."/>
            <person name="Kramer D."/>
            <person name="Li W."/>
            <person name="Munsamy K."/>
            <person name="Piso A."/>
            <person name="Price J.L."/>
            <person name="Sonnekus B."/>
            <person name="Thomas C."/>
            <person name="van der Nest A."/>
            <person name="van Dijk A."/>
            <person name="van Heerden A."/>
            <person name="van Vuuren N."/>
            <person name="Yilmaz N."/>
            <person name="Duong T.A."/>
            <person name="van der Merwe N.A."/>
            <person name="Wingfield M.J."/>
            <person name="Wingfield B.D."/>
        </authorList>
    </citation>
    <scope>NUCLEOTIDE SEQUENCE [LARGE SCALE GENOMIC DNA]</scope>
    <source>
        <strain evidence="5 6">CMW 12675</strain>
    </source>
</reference>
<dbReference type="Gene3D" id="2.40.50.140">
    <property type="entry name" value="Nucleic acid-binding proteins"/>
    <property type="match status" value="1"/>
</dbReference>
<sequence>MTSEPLSLYPRYCFDLSPTFAAWCFLKIGDTRRLSRLPEYEGKLCCASKGLYVPLSQPFTNLFTISGQNFFFYKNLPIRWVRFVGLIVSILEFPNRHIYTLDDGSGDILECILWDAELKDGSNNTHGNNETQKSQPSINWPDFGPGQLVDAKGELTWYKSTWQLRLTRIVIVPDTAAELELWDKRLAFRRDVLTVPWVLSDKEVRRARRKAEMEELNPQVDDRKDGYIKQADGLDWDEIERLLPSDATALKTAWRRVEGHKKADLVWDINVALAKRRKAERKRLKYSGLSY</sequence>
<evidence type="ECO:0000256" key="1">
    <source>
        <dbReference type="ARBA" id="ARBA00004574"/>
    </source>
</evidence>
<keyword evidence="2" id="KW-0158">Chromosome</keyword>
<keyword evidence="6" id="KW-1185">Reference proteome</keyword>